<feature type="transmembrane region" description="Helical" evidence="6">
    <location>
        <begin position="359"/>
        <end position="378"/>
    </location>
</feature>
<feature type="transmembrane region" description="Helical" evidence="6">
    <location>
        <begin position="195"/>
        <end position="214"/>
    </location>
</feature>
<keyword evidence="5 6" id="KW-0472">Membrane</keyword>
<evidence type="ECO:0000256" key="3">
    <source>
        <dbReference type="ARBA" id="ARBA00022692"/>
    </source>
</evidence>
<comment type="caution">
    <text evidence="7">The sequence shown here is derived from an EMBL/GenBank/DDBJ whole genome shotgun (WGS) entry which is preliminary data.</text>
</comment>
<feature type="transmembrane region" description="Helical" evidence="6">
    <location>
        <begin position="62"/>
        <end position="81"/>
    </location>
</feature>
<keyword evidence="2" id="KW-0813">Transport</keyword>
<feature type="transmembrane region" description="Helical" evidence="6">
    <location>
        <begin position="226"/>
        <end position="251"/>
    </location>
</feature>
<dbReference type="Proteomes" id="UP001589858">
    <property type="component" value="Unassembled WGS sequence"/>
</dbReference>
<evidence type="ECO:0000256" key="6">
    <source>
        <dbReference type="SAM" id="Phobius"/>
    </source>
</evidence>
<dbReference type="SUPFAM" id="SSF103473">
    <property type="entry name" value="MFS general substrate transporter"/>
    <property type="match status" value="2"/>
</dbReference>
<dbReference type="PANTHER" id="PTHR12778:SF10">
    <property type="entry name" value="MAJOR FACILITATOR SUPERFAMILY DOMAIN-CONTAINING PROTEIN 3"/>
    <property type="match status" value="1"/>
</dbReference>
<evidence type="ECO:0000256" key="5">
    <source>
        <dbReference type="ARBA" id="ARBA00023136"/>
    </source>
</evidence>
<feature type="transmembrane region" description="Helical" evidence="6">
    <location>
        <begin position="271"/>
        <end position="290"/>
    </location>
</feature>
<feature type="transmembrane region" description="Helical" evidence="6">
    <location>
        <begin position="311"/>
        <end position="329"/>
    </location>
</feature>
<keyword evidence="3 6" id="KW-0812">Transmembrane</keyword>
<feature type="transmembrane region" description="Helical" evidence="6">
    <location>
        <begin position="127"/>
        <end position="147"/>
    </location>
</feature>
<feature type="transmembrane region" description="Helical" evidence="6">
    <location>
        <begin position="102"/>
        <end position="121"/>
    </location>
</feature>
<evidence type="ECO:0000313" key="7">
    <source>
        <dbReference type="EMBL" id="MFC0686325.1"/>
    </source>
</evidence>
<comment type="subcellular location">
    <subcellularLocation>
        <location evidence="1">Membrane</location>
        <topology evidence="1">Multi-pass membrane protein</topology>
    </subcellularLocation>
</comment>
<evidence type="ECO:0000256" key="2">
    <source>
        <dbReference type="ARBA" id="ARBA00022448"/>
    </source>
</evidence>
<feature type="transmembrane region" description="Helical" evidence="6">
    <location>
        <begin position="30"/>
        <end position="50"/>
    </location>
</feature>
<feature type="transmembrane region" description="Helical" evidence="6">
    <location>
        <begin position="168"/>
        <end position="189"/>
    </location>
</feature>
<keyword evidence="8" id="KW-1185">Reference proteome</keyword>
<dbReference type="InterPro" id="IPR004752">
    <property type="entry name" value="AmpG_permease/AT-1"/>
</dbReference>
<dbReference type="RefSeq" id="WP_267221859.1">
    <property type="nucleotide sequence ID" value="NZ_JAPCWC010000012.1"/>
</dbReference>
<accession>A0ABV6SAP4</accession>
<dbReference type="PANTHER" id="PTHR12778">
    <property type="entry name" value="SOLUTE CARRIER FAMILY 33 ACETYL-COA TRANSPORTER -RELATED"/>
    <property type="match status" value="1"/>
</dbReference>
<feature type="transmembrane region" description="Helical" evidence="6">
    <location>
        <begin position="448"/>
        <end position="471"/>
    </location>
</feature>
<gene>
    <name evidence="7" type="ORF">ACFFF8_17200</name>
</gene>
<evidence type="ECO:0000256" key="4">
    <source>
        <dbReference type="ARBA" id="ARBA00022989"/>
    </source>
</evidence>
<feature type="transmembrane region" description="Helical" evidence="6">
    <location>
        <begin position="385"/>
        <end position="405"/>
    </location>
</feature>
<dbReference type="EMBL" id="JBHLTM010000064">
    <property type="protein sequence ID" value="MFC0686325.1"/>
    <property type="molecule type" value="Genomic_DNA"/>
</dbReference>
<dbReference type="InterPro" id="IPR036259">
    <property type="entry name" value="MFS_trans_sf"/>
</dbReference>
<reference evidence="7 8" key="1">
    <citation type="submission" date="2024-09" db="EMBL/GenBank/DDBJ databases">
        <authorList>
            <person name="Sun Q."/>
            <person name="Mori K."/>
        </authorList>
    </citation>
    <scope>NUCLEOTIDE SEQUENCE [LARGE SCALE GENOMIC DNA]</scope>
    <source>
        <strain evidence="7 8">CICC 11035S</strain>
    </source>
</reference>
<dbReference type="Gene3D" id="1.20.1250.20">
    <property type="entry name" value="MFS general substrate transporter like domains"/>
    <property type="match status" value="1"/>
</dbReference>
<evidence type="ECO:0000313" key="8">
    <source>
        <dbReference type="Proteomes" id="UP001589858"/>
    </source>
</evidence>
<evidence type="ECO:0000256" key="1">
    <source>
        <dbReference type="ARBA" id="ARBA00004141"/>
    </source>
</evidence>
<proteinExistence type="predicted"/>
<sequence length="512" mass="54085">MDVTVMNGTGEEAQAASAPAATAGPARRILALYLLLGFSAGLPFYMFNAVLTLRLARHGVDIVVIGFFAWVALLPTFKFAWAPLLDRYDIPGFSRFFGRRRGWIMLSQLGIFTAMVAMALTSGDTSLPLTALFAILLAFWTTTLEVAADGWRIELAPTQAEQGPVVAANLWGYRGAMVAAGSGAVFAAARLDWTWAYLIIAIAAFLPFPILAAMRPDPEARGRRSAALAGGLATSAAILTLSALATAAVGWGVLAAAAGAGFSSKTNVTPVVLGIAMLPFAALAIALPRIRRLPAGADRSMNGLVAPYVELFWRYGYTVLPVLAFVSFYRMGDVLTLTLSHPLWNAAGYSLEQISMADGAVALVCSMAGVALGGLLAARLPLVAALAIGAVASAISNWIFVWLWWQEPSSAVLYISAGIDQFGHGFAGAIFVVYLSMLVSPRYPGTQYAFLSGFAFLLPRLLAGAAGAIQTRIGYDGFFMLSGSLSLAAVVFLPVIARARARRTEVPEGEEA</sequence>
<feature type="transmembrane region" description="Helical" evidence="6">
    <location>
        <begin position="477"/>
        <end position="497"/>
    </location>
</feature>
<organism evidence="7 8">
    <name type="scientific">Novosphingobium clariflavum</name>
    <dbReference type="NCBI Taxonomy" id="2029884"/>
    <lineage>
        <taxon>Bacteria</taxon>
        <taxon>Pseudomonadati</taxon>
        <taxon>Pseudomonadota</taxon>
        <taxon>Alphaproteobacteria</taxon>
        <taxon>Sphingomonadales</taxon>
        <taxon>Sphingomonadaceae</taxon>
        <taxon>Novosphingobium</taxon>
    </lineage>
</organism>
<name>A0ABV6SAP4_9SPHN</name>
<feature type="transmembrane region" description="Helical" evidence="6">
    <location>
        <begin position="411"/>
        <end position="436"/>
    </location>
</feature>
<keyword evidence="4 6" id="KW-1133">Transmembrane helix</keyword>
<protein>
    <submittedName>
        <fullName evidence="7">Permease</fullName>
    </submittedName>
</protein>